<dbReference type="SUPFAM" id="SSF56176">
    <property type="entry name" value="FAD-binding/transporter-associated domain-like"/>
    <property type="match status" value="1"/>
</dbReference>
<dbReference type="KEGG" id="sapo:SAPIO_CDS2215"/>
<dbReference type="GO" id="GO:0005739">
    <property type="term" value="C:mitochondrion"/>
    <property type="evidence" value="ECO:0007669"/>
    <property type="project" value="TreeGrafter"/>
</dbReference>
<evidence type="ECO:0000256" key="5">
    <source>
        <dbReference type="SAM" id="MobiDB-lite"/>
    </source>
</evidence>
<dbReference type="InterPro" id="IPR006094">
    <property type="entry name" value="Oxid_FAD_bind_N"/>
</dbReference>
<name>A0A084GDH1_PSEDA</name>
<dbReference type="PANTHER" id="PTHR11748">
    <property type="entry name" value="D-LACTATE DEHYDROGENASE"/>
    <property type="match status" value="1"/>
</dbReference>
<dbReference type="OMA" id="VKIHCPE"/>
<evidence type="ECO:0000313" key="7">
    <source>
        <dbReference type="EMBL" id="KEZ45383.1"/>
    </source>
</evidence>
<evidence type="ECO:0000256" key="2">
    <source>
        <dbReference type="ARBA" id="ARBA00022630"/>
    </source>
</evidence>
<gene>
    <name evidence="7" type="ORF">SAPIO_CDS2215</name>
</gene>
<dbReference type="PANTHER" id="PTHR11748:SF114">
    <property type="entry name" value="ARYL-ALCOHOL OXIDASE VANILLYL-ALCOHOL OXIDASE (AFU_ORTHOLOGUE AFUA_3G09500)-RELATED"/>
    <property type="match status" value="1"/>
</dbReference>
<comment type="cofactor">
    <cofactor evidence="1">
        <name>FAD</name>
        <dbReference type="ChEBI" id="CHEBI:57692"/>
    </cofactor>
</comment>
<dbReference type="Gene3D" id="3.30.465.10">
    <property type="match status" value="1"/>
</dbReference>
<keyword evidence="2" id="KW-0285">Flavoprotein</keyword>
<dbReference type="AlphaFoldDB" id="A0A084GDH1"/>
<dbReference type="InterPro" id="IPR016166">
    <property type="entry name" value="FAD-bd_PCMH"/>
</dbReference>
<dbReference type="InterPro" id="IPR016164">
    <property type="entry name" value="FAD-linked_Oxase-like_C"/>
</dbReference>
<dbReference type="InterPro" id="IPR016171">
    <property type="entry name" value="Vanillyl_alc_oxidase_C-sub2"/>
</dbReference>
<dbReference type="InterPro" id="IPR016169">
    <property type="entry name" value="FAD-bd_PCMH_sub2"/>
</dbReference>
<evidence type="ECO:0000313" key="8">
    <source>
        <dbReference type="Proteomes" id="UP000028545"/>
    </source>
</evidence>
<evidence type="ECO:0000259" key="6">
    <source>
        <dbReference type="PROSITE" id="PS51387"/>
    </source>
</evidence>
<dbReference type="HOGENOM" id="CLU_024402_0_1_1"/>
<dbReference type="OrthoDB" id="5332616at2759"/>
<dbReference type="GO" id="GO:0071949">
    <property type="term" value="F:FAD binding"/>
    <property type="evidence" value="ECO:0007669"/>
    <property type="project" value="InterPro"/>
</dbReference>
<reference evidence="7 8" key="1">
    <citation type="journal article" date="2014" name="Genome Announc.">
        <title>Draft genome sequence of the pathogenic fungus Scedosporium apiospermum.</title>
        <authorList>
            <person name="Vandeputte P."/>
            <person name="Ghamrawi S."/>
            <person name="Rechenmann M."/>
            <person name="Iltis A."/>
            <person name="Giraud S."/>
            <person name="Fleury M."/>
            <person name="Thornton C."/>
            <person name="Delhaes L."/>
            <person name="Meyer W."/>
            <person name="Papon N."/>
            <person name="Bouchara J.P."/>
        </authorList>
    </citation>
    <scope>NUCLEOTIDE SEQUENCE [LARGE SCALE GENOMIC DNA]</scope>
    <source>
        <strain evidence="7 8">IHEM 14462</strain>
    </source>
</reference>
<protein>
    <recommendedName>
        <fullName evidence="6">FAD-binding PCMH-type domain-containing protein</fullName>
    </recommendedName>
</protein>
<sequence>MVQWYTDPKLQSHHDHAFGTRKPGTRTLPPGHDEASFQRALGEFRAIVGEENVVADEGLVNFRDPYPLFEEGFEASAGLCPESVEEIQAILKVANQHQVPLWVCSQGKNFGYGGPAPRVAGSVVLSLQRMKHILEVNEKLAYIVVEPGVTFFDVCDHLIENNLDLWMSVPALGWGSVLGNTLDRGHGYTISGDRQHFIGSLEVVLPSGDILRTGQWAVPNSPSAHACSNSFGPQVDGLFLQSNLGIVTKMAVALDAAPASFMDVKIHCPEIDDLAPLIDMLQQLDREGITQSHGMITNINHFASHDALKHEQQSVPGPLTPESIAALKQKYNTGYWRCVLALYGPKQLVLARWARIKEVVRPTLPNAWVENTLYEGEDGKPVDNRKIGTLAAGVPSMLAVKLADYNLPADGSGAGAHIDTTLILPCEGQTVLTWFRKAKAIMEEQEVDPFVGCHVFSKYILFVQEYVFDKTNPKQREGGRKIVKALLAEAEKNGFANYRSHVQHMDDVQNLYGFNGHIYRRFVETLKAALDPNGIISPGKQGIWPPKTLVQLPPRKL</sequence>
<organism evidence="7 8">
    <name type="scientific">Pseudallescheria apiosperma</name>
    <name type="common">Scedosporium apiospermum</name>
    <dbReference type="NCBI Taxonomy" id="563466"/>
    <lineage>
        <taxon>Eukaryota</taxon>
        <taxon>Fungi</taxon>
        <taxon>Dikarya</taxon>
        <taxon>Ascomycota</taxon>
        <taxon>Pezizomycotina</taxon>
        <taxon>Sordariomycetes</taxon>
        <taxon>Hypocreomycetidae</taxon>
        <taxon>Microascales</taxon>
        <taxon>Microascaceae</taxon>
        <taxon>Scedosporium</taxon>
    </lineage>
</organism>
<dbReference type="GO" id="GO:1903457">
    <property type="term" value="P:lactate catabolic process"/>
    <property type="evidence" value="ECO:0007669"/>
    <property type="project" value="TreeGrafter"/>
</dbReference>
<dbReference type="Proteomes" id="UP000028545">
    <property type="component" value="Unassembled WGS sequence"/>
</dbReference>
<keyword evidence="8" id="KW-1185">Reference proteome</keyword>
<dbReference type="VEuPathDB" id="FungiDB:SAPIO_CDS2215"/>
<dbReference type="SUPFAM" id="SSF55103">
    <property type="entry name" value="FAD-linked oxidases, C-terminal domain"/>
    <property type="match status" value="1"/>
</dbReference>
<evidence type="ECO:0000256" key="1">
    <source>
        <dbReference type="ARBA" id="ARBA00001974"/>
    </source>
</evidence>
<dbReference type="GO" id="GO:0008720">
    <property type="term" value="F:D-lactate dehydrogenase (NAD+) activity"/>
    <property type="evidence" value="ECO:0007669"/>
    <property type="project" value="TreeGrafter"/>
</dbReference>
<dbReference type="InterPro" id="IPR036318">
    <property type="entry name" value="FAD-bd_PCMH-like_sf"/>
</dbReference>
<accession>A0A084GDH1</accession>
<dbReference type="PROSITE" id="PS51387">
    <property type="entry name" value="FAD_PCMH"/>
    <property type="match status" value="1"/>
</dbReference>
<dbReference type="Pfam" id="PF02913">
    <property type="entry name" value="FAD-oxidase_C"/>
    <property type="match status" value="1"/>
</dbReference>
<comment type="caution">
    <text evidence="7">The sequence shown here is derived from an EMBL/GenBank/DDBJ whole genome shotgun (WGS) entry which is preliminary data.</text>
</comment>
<keyword evidence="3" id="KW-0274">FAD</keyword>
<dbReference type="EMBL" id="JOWA01000085">
    <property type="protein sequence ID" value="KEZ45383.1"/>
    <property type="molecule type" value="Genomic_DNA"/>
</dbReference>
<feature type="region of interest" description="Disordered" evidence="5">
    <location>
        <begin position="1"/>
        <end position="31"/>
    </location>
</feature>
<dbReference type="GeneID" id="27721287"/>
<dbReference type="Gene3D" id="3.30.43.10">
    <property type="entry name" value="Uridine Diphospho-n-acetylenolpyruvylglucosamine Reductase, domain 2"/>
    <property type="match status" value="1"/>
</dbReference>
<feature type="domain" description="FAD-binding PCMH-type" evidence="6">
    <location>
        <begin position="71"/>
        <end position="257"/>
    </location>
</feature>
<dbReference type="Pfam" id="PF01565">
    <property type="entry name" value="FAD_binding_4"/>
    <property type="match status" value="1"/>
</dbReference>
<dbReference type="Gene3D" id="3.40.462.10">
    <property type="entry name" value="FAD-linked oxidases, C-terminal domain"/>
    <property type="match status" value="1"/>
</dbReference>
<dbReference type="InterPro" id="IPR004113">
    <property type="entry name" value="FAD-bd_oxidored_4_C"/>
</dbReference>
<evidence type="ECO:0000256" key="3">
    <source>
        <dbReference type="ARBA" id="ARBA00022827"/>
    </source>
</evidence>
<evidence type="ECO:0000256" key="4">
    <source>
        <dbReference type="ARBA" id="ARBA00023002"/>
    </source>
</evidence>
<keyword evidence="4" id="KW-0560">Oxidoreductase</keyword>
<dbReference type="InterPro" id="IPR016167">
    <property type="entry name" value="FAD-bd_PCMH_sub1"/>
</dbReference>
<dbReference type="GO" id="GO:0004458">
    <property type="term" value="F:D-lactate dehydrogenase (cytochrome) activity"/>
    <property type="evidence" value="ECO:0007669"/>
    <property type="project" value="TreeGrafter"/>
</dbReference>
<dbReference type="InterPro" id="IPR016170">
    <property type="entry name" value="Cytok_DH_C_sf"/>
</dbReference>
<proteinExistence type="predicted"/>
<dbReference type="Gene3D" id="1.10.45.10">
    <property type="entry name" value="Vanillyl-alcohol Oxidase, Chain A, domain 4"/>
    <property type="match status" value="1"/>
</dbReference>
<dbReference type="RefSeq" id="XP_016645182.1">
    <property type="nucleotide sequence ID" value="XM_016785304.1"/>
</dbReference>